<dbReference type="Proteomes" id="UP000612055">
    <property type="component" value="Unassembled WGS sequence"/>
</dbReference>
<comment type="caution">
    <text evidence="1">The sequence shown here is derived from an EMBL/GenBank/DDBJ whole genome shotgun (WGS) entry which is preliminary data.</text>
</comment>
<dbReference type="AlphaFoldDB" id="A0A835Y844"/>
<name>A0A835Y844_9CHLO</name>
<evidence type="ECO:0000313" key="1">
    <source>
        <dbReference type="EMBL" id="KAG2492754.1"/>
    </source>
</evidence>
<keyword evidence="2" id="KW-1185">Reference proteome</keyword>
<organism evidence="1 2">
    <name type="scientific">Edaphochlamys debaryana</name>
    <dbReference type="NCBI Taxonomy" id="47281"/>
    <lineage>
        <taxon>Eukaryota</taxon>
        <taxon>Viridiplantae</taxon>
        <taxon>Chlorophyta</taxon>
        <taxon>core chlorophytes</taxon>
        <taxon>Chlorophyceae</taxon>
        <taxon>CS clade</taxon>
        <taxon>Chlamydomonadales</taxon>
        <taxon>Chlamydomonadales incertae sedis</taxon>
        <taxon>Edaphochlamys</taxon>
    </lineage>
</organism>
<dbReference type="EMBL" id="JAEHOE010000042">
    <property type="protein sequence ID" value="KAG2492754.1"/>
    <property type="molecule type" value="Genomic_DNA"/>
</dbReference>
<protein>
    <submittedName>
        <fullName evidence="1">Uncharacterized protein</fullName>
    </submittedName>
</protein>
<proteinExistence type="predicted"/>
<evidence type="ECO:0000313" key="2">
    <source>
        <dbReference type="Proteomes" id="UP000612055"/>
    </source>
</evidence>
<gene>
    <name evidence="1" type="ORF">HYH03_008919</name>
</gene>
<accession>A0A835Y844</accession>
<sequence length="102" mass="10180">MNQAALDYGAVLTLAFAARFCSPSYDPIAEPAVLPYIAVCGGFANAAEGAKLQPTVPESAVPESAIPYPAFASAALPKSPLAAASIPKPSGPHATVPDSALA</sequence>
<reference evidence="1" key="1">
    <citation type="journal article" date="2020" name="bioRxiv">
        <title>Comparative genomics of Chlamydomonas.</title>
        <authorList>
            <person name="Craig R.J."/>
            <person name="Hasan A.R."/>
            <person name="Ness R.W."/>
            <person name="Keightley P.D."/>
        </authorList>
    </citation>
    <scope>NUCLEOTIDE SEQUENCE</scope>
    <source>
        <strain evidence="1">CCAP 11/70</strain>
    </source>
</reference>